<feature type="non-terminal residue" evidence="2">
    <location>
        <position position="283"/>
    </location>
</feature>
<organism evidence="2">
    <name type="scientific">uncultured Mycobacteriales bacterium</name>
    <dbReference type="NCBI Taxonomy" id="581187"/>
    <lineage>
        <taxon>Bacteria</taxon>
        <taxon>Bacillati</taxon>
        <taxon>Actinomycetota</taxon>
        <taxon>Actinomycetes</taxon>
        <taxon>Mycobacteriales</taxon>
        <taxon>environmental samples</taxon>
    </lineage>
</organism>
<proteinExistence type="predicted"/>
<feature type="compositionally biased region" description="Low complexity" evidence="1">
    <location>
        <begin position="67"/>
        <end position="91"/>
    </location>
</feature>
<evidence type="ECO:0000256" key="1">
    <source>
        <dbReference type="SAM" id="MobiDB-lite"/>
    </source>
</evidence>
<feature type="compositionally biased region" description="Basic residues" evidence="1">
    <location>
        <begin position="219"/>
        <end position="228"/>
    </location>
</feature>
<dbReference type="EC" id="4.1.1.68" evidence="2"/>
<feature type="region of interest" description="Disordered" evidence="1">
    <location>
        <begin position="1"/>
        <end position="283"/>
    </location>
</feature>
<feature type="non-terminal residue" evidence="2">
    <location>
        <position position="1"/>
    </location>
</feature>
<dbReference type="AlphaFoldDB" id="A0A6J4ILN7"/>
<feature type="compositionally biased region" description="Gly residues" evidence="1">
    <location>
        <begin position="274"/>
        <end position="283"/>
    </location>
</feature>
<dbReference type="EMBL" id="CADCTP010000192">
    <property type="protein sequence ID" value="CAA9255194.1"/>
    <property type="molecule type" value="Genomic_DNA"/>
</dbReference>
<keyword evidence="2" id="KW-0456">Lyase</keyword>
<dbReference type="GO" id="GO:0016853">
    <property type="term" value="F:isomerase activity"/>
    <property type="evidence" value="ECO:0007669"/>
    <property type="project" value="UniProtKB-KW"/>
</dbReference>
<accession>A0A6J4ILN7</accession>
<dbReference type="GO" id="GO:0018800">
    <property type="term" value="F:5-oxopent-3-ene-1,2,5-tricarboxylate decarboxylase activity"/>
    <property type="evidence" value="ECO:0007669"/>
    <property type="project" value="UniProtKB-EC"/>
</dbReference>
<feature type="compositionally biased region" description="Basic residues" evidence="1">
    <location>
        <begin position="236"/>
        <end position="259"/>
    </location>
</feature>
<feature type="compositionally biased region" description="Basic residues" evidence="1">
    <location>
        <begin position="135"/>
        <end position="146"/>
    </location>
</feature>
<gene>
    <name evidence="2" type="ORF">AVDCRST_MAG41-2138</name>
</gene>
<feature type="compositionally biased region" description="Basic and acidic residues" evidence="1">
    <location>
        <begin position="198"/>
        <end position="212"/>
    </location>
</feature>
<reference evidence="2" key="1">
    <citation type="submission" date="2020-02" db="EMBL/GenBank/DDBJ databases">
        <authorList>
            <person name="Meier V. D."/>
        </authorList>
    </citation>
    <scope>NUCLEOTIDE SEQUENCE</scope>
    <source>
        <strain evidence="2">AVDCRST_MAG41</strain>
    </source>
</reference>
<keyword evidence="2" id="KW-0413">Isomerase</keyword>
<name>A0A6J4ILN7_9ACTN</name>
<dbReference type="EC" id="5.3.3.-" evidence="2"/>
<protein>
    <submittedName>
        <fullName evidence="2">5-carboxymethyl-2-oxo-hex-3- ene-1,7-dioate decarboxylase / 2-hydroxyhepta-2,4-diene-1,7-dioate isomerase</fullName>
        <ecNumber evidence="2">4.1.1.68</ecNumber>
        <ecNumber evidence="2">5.3.3.-</ecNumber>
    </submittedName>
</protein>
<feature type="compositionally biased region" description="Basic residues" evidence="1">
    <location>
        <begin position="182"/>
        <end position="197"/>
    </location>
</feature>
<evidence type="ECO:0000313" key="2">
    <source>
        <dbReference type="EMBL" id="CAA9255194.1"/>
    </source>
</evidence>
<feature type="compositionally biased region" description="Basic residues" evidence="1">
    <location>
        <begin position="15"/>
        <end position="65"/>
    </location>
</feature>
<sequence length="283" mass="31548">GVPRRMDRAGGRPRIPGRHPDRRGRRPAAARAGRRRRAADRRPPRRRPGARARRHRGRSRRRHLGRGAELPAPLRGPRRPAAPLRSRLVPAVERLPHRRWRPHRAAGPVRAGDGGGRAGAGPRDHRQGRGPGRLAVRHRRRHRRPGHDRGGRHPGEPPLHPVGQGVRHLLQHRPGPGDPGRAGRRHPRVAPHRHRPQRRDDRGRHPGRHDVRPGLPRGVLHRRPHAPARHGDLHRHPGGRGHRGRRHGPGGRGARRHAHPSGPARGAPHRDRGPGGQPGGARL</sequence>
<feature type="compositionally biased region" description="Basic and acidic residues" evidence="1">
    <location>
        <begin position="1"/>
        <end position="10"/>
    </location>
</feature>